<organism evidence="2 3">
    <name type="scientific">Paenisporosarcina quisquiliarum</name>
    <dbReference type="NCBI Taxonomy" id="365346"/>
    <lineage>
        <taxon>Bacteria</taxon>
        <taxon>Bacillati</taxon>
        <taxon>Bacillota</taxon>
        <taxon>Bacilli</taxon>
        <taxon>Bacillales</taxon>
        <taxon>Caryophanaceae</taxon>
        <taxon>Paenisporosarcina</taxon>
    </lineage>
</organism>
<sequence length="119" mass="12213">MSQTQNISTRNALARLSLGLSMLAYGTAKLARNPHCNKGRMMVALGAMKAAEGTVKFCPLKAMMQQQGMTGQTGTAPEIGKLMKDFAGAGMTGHATSGTGAGVGNMMKDLAGKGMSVTT</sequence>
<dbReference type="InterPro" id="IPR021309">
    <property type="entry name" value="YgaP-like_TM"/>
</dbReference>
<dbReference type="RefSeq" id="WP_269926247.1">
    <property type="nucleotide sequence ID" value="NZ_JAMKBJ010000005.1"/>
</dbReference>
<dbReference type="EMBL" id="JAMKBJ010000005">
    <property type="protein sequence ID" value="MCZ8537158.1"/>
    <property type="molecule type" value="Genomic_DNA"/>
</dbReference>
<keyword evidence="3" id="KW-1185">Reference proteome</keyword>
<dbReference type="Pfam" id="PF11127">
    <property type="entry name" value="YgaP-like_TM"/>
    <property type="match status" value="1"/>
</dbReference>
<accession>A0A9X3LFM7</accession>
<evidence type="ECO:0000313" key="3">
    <source>
        <dbReference type="Proteomes" id="UP001152173"/>
    </source>
</evidence>
<evidence type="ECO:0000259" key="1">
    <source>
        <dbReference type="Pfam" id="PF11127"/>
    </source>
</evidence>
<feature type="domain" description="Inner membrane protein YgaP-like transmembrane" evidence="1">
    <location>
        <begin position="4"/>
        <end position="65"/>
    </location>
</feature>
<reference evidence="2" key="1">
    <citation type="submission" date="2022-05" db="EMBL/GenBank/DDBJ databases">
        <authorList>
            <person name="Colautti A."/>
            <person name="Iacumin L."/>
        </authorList>
    </citation>
    <scope>NUCLEOTIDE SEQUENCE</scope>
    <source>
        <strain evidence="2">SK 55</strain>
    </source>
</reference>
<proteinExistence type="predicted"/>
<gene>
    <name evidence="2" type="ORF">M9R32_08205</name>
</gene>
<comment type="caution">
    <text evidence="2">The sequence shown here is derived from an EMBL/GenBank/DDBJ whole genome shotgun (WGS) entry which is preliminary data.</text>
</comment>
<evidence type="ECO:0000313" key="2">
    <source>
        <dbReference type="EMBL" id="MCZ8537158.1"/>
    </source>
</evidence>
<protein>
    <submittedName>
        <fullName evidence="2">DUF2892 domain-containing protein</fullName>
    </submittedName>
</protein>
<dbReference type="AlphaFoldDB" id="A0A9X3LFM7"/>
<name>A0A9X3LFM7_9BACL</name>
<dbReference type="Proteomes" id="UP001152173">
    <property type="component" value="Unassembled WGS sequence"/>
</dbReference>